<evidence type="ECO:0000256" key="2">
    <source>
        <dbReference type="SAM" id="Phobius"/>
    </source>
</evidence>
<dbReference type="RefSeq" id="WP_004817420.1">
    <property type="nucleotide sequence ID" value="NZ_KB849455.1"/>
</dbReference>
<comment type="caution">
    <text evidence="3">The sequence shown here is derived from an EMBL/GenBank/DDBJ whole genome shotgun (WGS) entry which is preliminary data.</text>
</comment>
<name>N8YBM8_ACIGI</name>
<evidence type="ECO:0000313" key="3">
    <source>
        <dbReference type="EMBL" id="ENV18724.1"/>
    </source>
</evidence>
<proteinExistence type="predicted"/>
<accession>N8YBM8</accession>
<dbReference type="HOGENOM" id="CLU_2630105_0_0_6"/>
<feature type="compositionally biased region" description="Polar residues" evidence="1">
    <location>
        <begin position="61"/>
        <end position="75"/>
    </location>
</feature>
<gene>
    <name evidence="3" type="ORF">F964_00524</name>
</gene>
<protein>
    <submittedName>
        <fullName evidence="3">Uncharacterized protein</fullName>
    </submittedName>
</protein>
<dbReference type="PATRIC" id="fig|1217656.3.peg.511"/>
<dbReference type="eggNOG" id="ENOG503038S">
    <property type="taxonomic scope" value="Bacteria"/>
</dbReference>
<evidence type="ECO:0000256" key="1">
    <source>
        <dbReference type="SAM" id="MobiDB-lite"/>
    </source>
</evidence>
<keyword evidence="2" id="KW-1133">Transmembrane helix</keyword>
<dbReference type="Proteomes" id="UP000013148">
    <property type="component" value="Unassembled WGS sequence"/>
</dbReference>
<dbReference type="EMBL" id="APPJ01000004">
    <property type="protein sequence ID" value="ENV18724.1"/>
    <property type="molecule type" value="Genomic_DNA"/>
</dbReference>
<dbReference type="AlphaFoldDB" id="N8YBM8"/>
<evidence type="ECO:0000313" key="4">
    <source>
        <dbReference type="Proteomes" id="UP000013148"/>
    </source>
</evidence>
<sequence>MVAIPVWIIWAMLAVTVASAVYSYYSLKKSQKQNRPEPNQNNGTISDEGVSFSDLAGSPHVYTNITWEGNPSTEPIKSKGGKK</sequence>
<organism evidence="3 4">
    <name type="scientific">Acinetobacter guillouiae NIPH 991</name>
    <dbReference type="NCBI Taxonomy" id="1217656"/>
    <lineage>
        <taxon>Bacteria</taxon>
        <taxon>Pseudomonadati</taxon>
        <taxon>Pseudomonadota</taxon>
        <taxon>Gammaproteobacteria</taxon>
        <taxon>Moraxellales</taxon>
        <taxon>Moraxellaceae</taxon>
        <taxon>Acinetobacter</taxon>
    </lineage>
</organism>
<reference evidence="3 4" key="1">
    <citation type="submission" date="2013-02" db="EMBL/GenBank/DDBJ databases">
        <title>The Genome Sequence of Acinetobacter guillouiae NIPH 991.</title>
        <authorList>
            <consortium name="The Broad Institute Genome Sequencing Platform"/>
            <consortium name="The Broad Institute Genome Sequencing Center for Infectious Disease"/>
            <person name="Cerqueira G."/>
            <person name="Feldgarden M."/>
            <person name="Courvalin P."/>
            <person name="Perichon B."/>
            <person name="Grillot-Courvalin C."/>
            <person name="Clermont D."/>
            <person name="Rocha E."/>
            <person name="Yoon E.-J."/>
            <person name="Nemec A."/>
            <person name="Walker B."/>
            <person name="Young S.K."/>
            <person name="Zeng Q."/>
            <person name="Gargeya S."/>
            <person name="Fitzgerald M."/>
            <person name="Haas B."/>
            <person name="Abouelleil A."/>
            <person name="Alvarado L."/>
            <person name="Arachchi H.M."/>
            <person name="Berlin A.M."/>
            <person name="Chapman S.B."/>
            <person name="Dewar J."/>
            <person name="Goldberg J."/>
            <person name="Griggs A."/>
            <person name="Gujja S."/>
            <person name="Hansen M."/>
            <person name="Howarth C."/>
            <person name="Imamovic A."/>
            <person name="Larimer J."/>
            <person name="McCowan C."/>
            <person name="Murphy C."/>
            <person name="Neiman D."/>
            <person name="Pearson M."/>
            <person name="Priest M."/>
            <person name="Roberts A."/>
            <person name="Saif S."/>
            <person name="Shea T."/>
            <person name="Sisk P."/>
            <person name="Sykes S."/>
            <person name="Wortman J."/>
            <person name="Nusbaum C."/>
            <person name="Birren B."/>
        </authorList>
    </citation>
    <scope>NUCLEOTIDE SEQUENCE [LARGE SCALE GENOMIC DNA]</scope>
    <source>
        <strain evidence="3 4">NIPH 991</strain>
    </source>
</reference>
<keyword evidence="4" id="KW-1185">Reference proteome</keyword>
<keyword evidence="2" id="KW-0472">Membrane</keyword>
<feature type="compositionally biased region" description="Polar residues" evidence="1">
    <location>
        <begin position="36"/>
        <end position="45"/>
    </location>
</feature>
<feature type="transmembrane region" description="Helical" evidence="2">
    <location>
        <begin position="6"/>
        <end position="25"/>
    </location>
</feature>
<feature type="region of interest" description="Disordered" evidence="1">
    <location>
        <begin position="28"/>
        <end position="83"/>
    </location>
</feature>
<keyword evidence="2" id="KW-0812">Transmembrane</keyword>